<evidence type="ECO:0000313" key="3">
    <source>
        <dbReference type="Proteomes" id="UP000441797"/>
    </source>
</evidence>
<dbReference type="Proteomes" id="UP000441797">
    <property type="component" value="Unassembled WGS sequence"/>
</dbReference>
<name>A0A6N8FUK5_9CHRO</name>
<dbReference type="AlphaFoldDB" id="A0A6N8FUK5"/>
<comment type="caution">
    <text evidence="2">The sequence shown here is derived from an EMBL/GenBank/DDBJ whole genome shotgun (WGS) entry which is preliminary data.</text>
</comment>
<evidence type="ECO:0000256" key="1">
    <source>
        <dbReference type="SAM" id="MobiDB-lite"/>
    </source>
</evidence>
<dbReference type="RefSeq" id="WP_105221144.1">
    <property type="nucleotide sequence ID" value="NZ_CAWNSU010000082.1"/>
</dbReference>
<reference evidence="2 3" key="1">
    <citation type="journal article" date="2019" name="Front. Microbiol.">
        <title>Genomic Features for Desiccation Tolerance and Sugar Biosynthesis in the Extremophile Gloeocapsopsis sp. UTEX B3054.</title>
        <authorList>
            <person name="Urrejola C."/>
            <person name="Alcorta J."/>
            <person name="Salas L."/>
            <person name="Vasquez M."/>
            <person name="Polz M.F."/>
            <person name="Vicuna R."/>
            <person name="Diez B."/>
        </authorList>
    </citation>
    <scope>NUCLEOTIDE SEQUENCE [LARGE SCALE GENOMIC DNA]</scope>
    <source>
        <strain evidence="2 3">1H9</strain>
    </source>
</reference>
<dbReference type="EMBL" id="NAPY01000004">
    <property type="protein sequence ID" value="MUL35626.1"/>
    <property type="molecule type" value="Genomic_DNA"/>
</dbReference>
<sequence length="216" mass="24086">MPTTSTVRQILSDSQQGLLPYLHHQLATEEFAQFRSQFVFHAEESSTDVNSGDRTSELQTAPLISLKFTIIVDSHISADDATILALEFQEKIDCCLVKWSQKNKQLFSSVTQIKGSFGRLEEVRYHGGFLPGFSIERQFRLHYKTSVTATDNSSFSGNELYKPGEIVPESGLYELTGPRGGNKGQEVTATKGEPFPPTPDSGMYYKLVTLTKHKNS</sequence>
<keyword evidence="3" id="KW-1185">Reference proteome</keyword>
<accession>A0A6N8FUK5</accession>
<evidence type="ECO:0000313" key="2">
    <source>
        <dbReference type="EMBL" id="MUL35626.1"/>
    </source>
</evidence>
<proteinExistence type="predicted"/>
<feature type="region of interest" description="Disordered" evidence="1">
    <location>
        <begin position="175"/>
        <end position="200"/>
    </location>
</feature>
<gene>
    <name evidence="2" type="ORF">BWI75_04495</name>
</gene>
<organism evidence="2 3">
    <name type="scientific">Gloeocapsopsis dulcis AAB1 = 1H9</name>
    <dbReference type="NCBI Taxonomy" id="1433147"/>
    <lineage>
        <taxon>Bacteria</taxon>
        <taxon>Bacillati</taxon>
        <taxon>Cyanobacteriota</taxon>
        <taxon>Cyanophyceae</taxon>
        <taxon>Oscillatoriophycideae</taxon>
        <taxon>Chroococcales</taxon>
        <taxon>Chroococcaceae</taxon>
        <taxon>Gloeocapsopsis</taxon>
        <taxon>Gloeocapsopsis dulcis</taxon>
    </lineage>
</organism>
<protein>
    <submittedName>
        <fullName evidence="2">Uncharacterized protein</fullName>
    </submittedName>
</protein>